<evidence type="ECO:0000313" key="3">
    <source>
        <dbReference type="Proteomes" id="UP000580250"/>
    </source>
</evidence>
<name>A0A6V7W149_MELEN</name>
<dbReference type="EMBL" id="CAJEWN010000384">
    <property type="protein sequence ID" value="CAD2180905.1"/>
    <property type="molecule type" value="Genomic_DNA"/>
</dbReference>
<reference evidence="2 3" key="1">
    <citation type="submission" date="2020-08" db="EMBL/GenBank/DDBJ databases">
        <authorList>
            <person name="Koutsovoulos G."/>
            <person name="Danchin GJ E."/>
        </authorList>
    </citation>
    <scope>NUCLEOTIDE SEQUENCE [LARGE SCALE GENOMIC DNA]</scope>
</reference>
<sequence length="228" mass="27674">MELMRKINNEDKHENLIKEIRECYEIIDKQEKFTLQFGIKEAEIFMHNLKIFIKRIYKYICIKYKYNVITAIFKNKNDKEILNFYNYLINKYENNKKWKTFETGGKTWLEILKKEGKRLAENKIILEKLKNSIPFEELKHRLITTFQLRGILEICKALSLKFNFYHKILENKLKEIINNLEDFEEIFEDLNENFGINTKIMNFLKINGKDLINDLINDQIKIEVIKVY</sequence>
<dbReference type="AlphaFoldDB" id="A0A6V7W149"/>
<dbReference type="Proteomes" id="UP000580250">
    <property type="component" value="Unassembled WGS sequence"/>
</dbReference>
<evidence type="ECO:0000313" key="2">
    <source>
        <dbReference type="EMBL" id="CAD2180905.1"/>
    </source>
</evidence>
<comment type="caution">
    <text evidence="2">The sequence shown here is derived from an EMBL/GenBank/DDBJ whole genome shotgun (WGS) entry which is preliminary data.</text>
</comment>
<feature type="coiled-coil region" evidence="1">
    <location>
        <begin position="166"/>
        <end position="193"/>
    </location>
</feature>
<organism evidence="2 3">
    <name type="scientific">Meloidogyne enterolobii</name>
    <name type="common">Root-knot nematode worm</name>
    <name type="synonym">Meloidogyne mayaguensis</name>
    <dbReference type="NCBI Taxonomy" id="390850"/>
    <lineage>
        <taxon>Eukaryota</taxon>
        <taxon>Metazoa</taxon>
        <taxon>Ecdysozoa</taxon>
        <taxon>Nematoda</taxon>
        <taxon>Chromadorea</taxon>
        <taxon>Rhabditida</taxon>
        <taxon>Tylenchina</taxon>
        <taxon>Tylenchomorpha</taxon>
        <taxon>Tylenchoidea</taxon>
        <taxon>Meloidogynidae</taxon>
        <taxon>Meloidogyninae</taxon>
        <taxon>Meloidogyne</taxon>
    </lineage>
</organism>
<gene>
    <name evidence="2" type="ORF">MENT_LOCUS33014</name>
</gene>
<accession>A0A6V7W149</accession>
<evidence type="ECO:0000256" key="1">
    <source>
        <dbReference type="SAM" id="Coils"/>
    </source>
</evidence>
<proteinExistence type="predicted"/>
<protein>
    <submittedName>
        <fullName evidence="2">Uncharacterized protein</fullName>
    </submittedName>
</protein>
<keyword evidence="1" id="KW-0175">Coiled coil</keyword>